<dbReference type="GO" id="GO:0006614">
    <property type="term" value="P:SRP-dependent cotranslational protein targeting to membrane"/>
    <property type="evidence" value="ECO:0007669"/>
    <property type="project" value="TreeGrafter"/>
</dbReference>
<organism evidence="3">
    <name type="scientific">Attheya septentrionalis</name>
    <dbReference type="NCBI Taxonomy" id="420275"/>
    <lineage>
        <taxon>Eukaryota</taxon>
        <taxon>Sar</taxon>
        <taxon>Stramenopiles</taxon>
        <taxon>Ochrophyta</taxon>
        <taxon>Bacillariophyta</taxon>
        <taxon>Coscinodiscophyceae</taxon>
        <taxon>Chaetocerotophycidae</taxon>
        <taxon>Chaetocerotales</taxon>
        <taxon>Attheyaceae</taxon>
        <taxon>Attheya</taxon>
    </lineage>
</organism>
<accession>A0A7S2U632</accession>
<proteinExistence type="predicted"/>
<sequence length="518" mass="56978">MSDGEAEEVLNDLMTPVEEISMSMGMMAAVSSVGLLLLVALYHVLSKRFNSNKNAAADAGASGEMDDAKYLATKLNPDSTHFDVLLCIATCPENVRQASKEIAKAEELRTQKLAFLAKEKSKGPKQQDSMDFSLNDGGWADDEDEDDDAAAAAKKAAAENAEKEQAIEKAQLDAATGKNSSPEHIKLEGIDEGVLGQTWVESALTKAGVWPPPLSAPKTTLDWSKMTLPDPQTGKQVSLIKHSAVRRNLCMTMARLNALMLNTHPELLEAGGEGLIDPTYFKAAAEFRQRTGFLLEAALRIAIATRSYQLTKTIVEAVSMFKIGTMTCDDAKTLEWFKTAMKRQYGGEEGIPTLDITEENIETEGEKEISAGDVCTLEMKVERKHAEQFTKQKLIMCQKQGIPPQIGMQSYREGWWILVRVKRMDGDGKTPLEEPEDEEDGEGSLNKLLTAWPFIVSNIAQKSGKIKLNFKAPSAPGKYRFYIAIKSQEFLGTDQEVTIDRSVLQGKDEDDQAAKKTK</sequence>
<protein>
    <recommendedName>
        <fullName evidence="4">SEC63 domain-containing protein</fullName>
    </recommendedName>
</protein>
<dbReference type="SUPFAM" id="SSF81296">
    <property type="entry name" value="E set domains"/>
    <property type="match status" value="1"/>
</dbReference>
<dbReference type="GO" id="GO:0006620">
    <property type="term" value="P:post-translational protein targeting to endoplasmic reticulum membrane"/>
    <property type="evidence" value="ECO:0007669"/>
    <property type="project" value="TreeGrafter"/>
</dbReference>
<feature type="transmembrane region" description="Helical" evidence="2">
    <location>
        <begin position="20"/>
        <end position="45"/>
    </location>
</feature>
<dbReference type="PANTHER" id="PTHR24075">
    <property type="entry name" value="SEC63 DOMAIN-CONTAINING"/>
    <property type="match status" value="1"/>
</dbReference>
<reference evidence="3" key="1">
    <citation type="submission" date="2021-01" db="EMBL/GenBank/DDBJ databases">
        <authorList>
            <person name="Corre E."/>
            <person name="Pelletier E."/>
            <person name="Niang G."/>
            <person name="Scheremetjew M."/>
            <person name="Finn R."/>
            <person name="Kale V."/>
            <person name="Holt S."/>
            <person name="Cochrane G."/>
            <person name="Meng A."/>
            <person name="Brown T."/>
            <person name="Cohen L."/>
        </authorList>
    </citation>
    <scope>NUCLEOTIDE SEQUENCE</scope>
    <source>
        <strain evidence="3">CCMP2084</strain>
    </source>
</reference>
<dbReference type="PANTHER" id="PTHR24075:SF0">
    <property type="entry name" value="TRANSLOCATION PROTEIN SEC63 HOMOLOG"/>
    <property type="match status" value="1"/>
</dbReference>
<dbReference type="GO" id="GO:0003723">
    <property type="term" value="F:RNA binding"/>
    <property type="evidence" value="ECO:0007669"/>
    <property type="project" value="TreeGrafter"/>
</dbReference>
<feature type="region of interest" description="Disordered" evidence="1">
    <location>
        <begin position="118"/>
        <end position="165"/>
    </location>
</feature>
<evidence type="ECO:0000313" key="3">
    <source>
        <dbReference type="EMBL" id="CAD9809697.1"/>
    </source>
</evidence>
<keyword evidence="2" id="KW-0812">Transmembrane</keyword>
<feature type="compositionally biased region" description="Acidic residues" evidence="1">
    <location>
        <begin position="139"/>
        <end position="149"/>
    </location>
</feature>
<evidence type="ECO:0000256" key="1">
    <source>
        <dbReference type="SAM" id="MobiDB-lite"/>
    </source>
</evidence>
<evidence type="ECO:0008006" key="4">
    <source>
        <dbReference type="Google" id="ProtNLM"/>
    </source>
</evidence>
<gene>
    <name evidence="3" type="ORF">ASEP1449_LOCUS1520</name>
</gene>
<keyword evidence="2" id="KW-0472">Membrane</keyword>
<keyword evidence="2" id="KW-1133">Transmembrane helix</keyword>
<evidence type="ECO:0000256" key="2">
    <source>
        <dbReference type="SAM" id="Phobius"/>
    </source>
</evidence>
<dbReference type="AlphaFoldDB" id="A0A7S2U632"/>
<feature type="compositionally biased region" description="Basic and acidic residues" evidence="1">
    <location>
        <begin position="156"/>
        <end position="165"/>
    </location>
</feature>
<dbReference type="Gene3D" id="2.60.40.150">
    <property type="entry name" value="C2 domain"/>
    <property type="match status" value="1"/>
</dbReference>
<dbReference type="InterPro" id="IPR014756">
    <property type="entry name" value="Ig_E-set"/>
</dbReference>
<dbReference type="EMBL" id="HBHQ01002392">
    <property type="protein sequence ID" value="CAD9809697.1"/>
    <property type="molecule type" value="Transcribed_RNA"/>
</dbReference>
<dbReference type="GO" id="GO:0008320">
    <property type="term" value="F:protein transmembrane transporter activity"/>
    <property type="evidence" value="ECO:0007669"/>
    <property type="project" value="TreeGrafter"/>
</dbReference>
<dbReference type="InterPro" id="IPR035892">
    <property type="entry name" value="C2_domain_sf"/>
</dbReference>
<dbReference type="GO" id="GO:0031207">
    <property type="term" value="C:Sec62/Sec63 complex"/>
    <property type="evidence" value="ECO:0007669"/>
    <property type="project" value="TreeGrafter"/>
</dbReference>
<name>A0A7S2U632_9STRA</name>